<evidence type="ECO:0000256" key="6">
    <source>
        <dbReference type="ARBA" id="ARBA00022723"/>
    </source>
</evidence>
<comment type="function">
    <text evidence="2">Catalyzes the hydrolysis of N-formyl-L-kynurenine to L-kynurenine, the second step in the kynurenine pathway of tryptophan degradation.</text>
</comment>
<dbReference type="SUPFAM" id="SSF102198">
    <property type="entry name" value="Putative cyclase"/>
    <property type="match status" value="1"/>
</dbReference>
<gene>
    <name evidence="12" type="ORF">I0Q91_00995</name>
</gene>
<evidence type="ECO:0000256" key="2">
    <source>
        <dbReference type="ARBA" id="ARBA00002204"/>
    </source>
</evidence>
<reference evidence="12" key="1">
    <citation type="submission" date="2020-11" db="EMBL/GenBank/DDBJ databases">
        <title>Halonatronomonas betainensis gen. nov., sp. nov. a novel haloalkaliphilic representative of the family Halanaerobiacae capable of betaine degradation.</title>
        <authorList>
            <person name="Boltyanskaya Y."/>
            <person name="Kevbrin V."/>
            <person name="Detkova E."/>
            <person name="Grouzdev D.S."/>
            <person name="Koziaeva V."/>
            <person name="Zhilina T."/>
        </authorList>
    </citation>
    <scope>NUCLEOTIDE SEQUENCE</scope>
    <source>
        <strain evidence="12">Z-7014</strain>
    </source>
</reference>
<dbReference type="GO" id="GO:0019441">
    <property type="term" value="P:L-tryptophan catabolic process to kynurenine"/>
    <property type="evidence" value="ECO:0007669"/>
    <property type="project" value="InterPro"/>
</dbReference>
<dbReference type="PANTHER" id="PTHR31118">
    <property type="entry name" value="CYCLASE-LIKE PROTEIN 2"/>
    <property type="match status" value="1"/>
</dbReference>
<dbReference type="InterPro" id="IPR007325">
    <property type="entry name" value="KFase/CYL"/>
</dbReference>
<dbReference type="Gene3D" id="3.50.30.50">
    <property type="entry name" value="Putative cyclase"/>
    <property type="match status" value="1"/>
</dbReference>
<dbReference type="InterPro" id="IPR037175">
    <property type="entry name" value="KFase_sf"/>
</dbReference>
<evidence type="ECO:0000256" key="7">
    <source>
        <dbReference type="ARBA" id="ARBA00022801"/>
    </source>
</evidence>
<organism evidence="12 13">
    <name type="scientific">Halonatronomonas betaini</name>
    <dbReference type="NCBI Taxonomy" id="2778430"/>
    <lineage>
        <taxon>Bacteria</taxon>
        <taxon>Bacillati</taxon>
        <taxon>Bacillota</taxon>
        <taxon>Clostridia</taxon>
        <taxon>Halanaerobiales</taxon>
        <taxon>Halarsenatibacteraceae</taxon>
        <taxon>Halonatronomonas</taxon>
    </lineage>
</organism>
<evidence type="ECO:0000256" key="5">
    <source>
        <dbReference type="ARBA" id="ARBA00014889"/>
    </source>
</evidence>
<keyword evidence="13" id="KW-1185">Reference proteome</keyword>
<protein>
    <recommendedName>
        <fullName evidence="5">Kynurenine formamidase</fullName>
        <ecNumber evidence="4">3.5.1.9</ecNumber>
    </recommendedName>
</protein>
<dbReference type="AlphaFoldDB" id="A0A931F7M4"/>
<evidence type="ECO:0000256" key="8">
    <source>
        <dbReference type="ARBA" id="ARBA00022833"/>
    </source>
</evidence>
<keyword evidence="8" id="KW-0862">Zinc</keyword>
<dbReference type="RefSeq" id="WP_270452286.1">
    <property type="nucleotide sequence ID" value="NZ_JADPIE010000001.1"/>
</dbReference>
<evidence type="ECO:0000256" key="1">
    <source>
        <dbReference type="ARBA" id="ARBA00001947"/>
    </source>
</evidence>
<comment type="pathway">
    <text evidence="11">Amino-acid degradation; L-tryptophan degradation via kynurenine pathway; L-kynurenine from L-tryptophan: step 2/2.</text>
</comment>
<evidence type="ECO:0000256" key="10">
    <source>
        <dbReference type="ARBA" id="ARBA00048496"/>
    </source>
</evidence>
<dbReference type="EC" id="3.5.1.9" evidence="4"/>
<evidence type="ECO:0000256" key="9">
    <source>
        <dbReference type="ARBA" id="ARBA00023079"/>
    </source>
</evidence>
<evidence type="ECO:0000256" key="11">
    <source>
        <dbReference type="ARBA" id="ARBA00060547"/>
    </source>
</evidence>
<dbReference type="PANTHER" id="PTHR31118:SF32">
    <property type="entry name" value="KYNURENINE FORMAMIDASE"/>
    <property type="match status" value="1"/>
</dbReference>
<proteinExistence type="predicted"/>
<dbReference type="Proteomes" id="UP000621436">
    <property type="component" value="Unassembled WGS sequence"/>
</dbReference>
<evidence type="ECO:0000313" key="13">
    <source>
        <dbReference type="Proteomes" id="UP000621436"/>
    </source>
</evidence>
<keyword evidence="6" id="KW-0479">Metal-binding</keyword>
<dbReference type="GO" id="GO:0046872">
    <property type="term" value="F:metal ion binding"/>
    <property type="evidence" value="ECO:0007669"/>
    <property type="project" value="UniProtKB-KW"/>
</dbReference>
<keyword evidence="7" id="KW-0378">Hydrolase</keyword>
<evidence type="ECO:0000256" key="4">
    <source>
        <dbReference type="ARBA" id="ARBA00012930"/>
    </source>
</evidence>
<comment type="subunit">
    <text evidence="3">Homodimer.</text>
</comment>
<accession>A0A931F7M4</accession>
<comment type="catalytic activity">
    <reaction evidence="10">
        <text>N-formyl-L-kynurenine + H2O = L-kynurenine + formate + H(+)</text>
        <dbReference type="Rhea" id="RHEA:13009"/>
        <dbReference type="ChEBI" id="CHEBI:15377"/>
        <dbReference type="ChEBI" id="CHEBI:15378"/>
        <dbReference type="ChEBI" id="CHEBI:15740"/>
        <dbReference type="ChEBI" id="CHEBI:57959"/>
        <dbReference type="ChEBI" id="CHEBI:58629"/>
        <dbReference type="EC" id="3.5.1.9"/>
    </reaction>
</comment>
<sequence length="207" mass="23172">MKLYDITLALDENLPGWPDHDSYELKYLKEIEKEDRCNLCEIKTSTHFGTHIDAPGHYVDGGKKLVDLDLDLLIGDVLVIEVEGSENIKVSDLEGKVPDETRRLIVKTANSDFIGDDVFHEEYQSFTPEAMSWLLKKGVKLLGIDYFSIAPFNDLIEPHEIFLGAGDTIALEGVDLREIKPGNYELICLPIKIAGAYGAPVRAVLRK</sequence>
<dbReference type="EMBL" id="JADPIE010000001">
    <property type="protein sequence ID" value="MBF8435643.1"/>
    <property type="molecule type" value="Genomic_DNA"/>
</dbReference>
<dbReference type="GO" id="GO:0004061">
    <property type="term" value="F:arylformamidase activity"/>
    <property type="evidence" value="ECO:0007669"/>
    <property type="project" value="UniProtKB-EC"/>
</dbReference>
<dbReference type="FunFam" id="3.50.30.50:FF:000001">
    <property type="entry name" value="Kynurenine formamidase"/>
    <property type="match status" value="1"/>
</dbReference>
<comment type="cofactor">
    <cofactor evidence="1">
        <name>Zn(2+)</name>
        <dbReference type="ChEBI" id="CHEBI:29105"/>
    </cofactor>
</comment>
<evidence type="ECO:0000256" key="3">
    <source>
        <dbReference type="ARBA" id="ARBA00011738"/>
    </source>
</evidence>
<comment type="caution">
    <text evidence="12">The sequence shown here is derived from an EMBL/GenBank/DDBJ whole genome shotgun (WGS) entry which is preliminary data.</text>
</comment>
<dbReference type="Pfam" id="PF04199">
    <property type="entry name" value="Cyclase"/>
    <property type="match status" value="1"/>
</dbReference>
<name>A0A931F7M4_9FIRM</name>
<keyword evidence="9" id="KW-0823">Tryptophan catabolism</keyword>
<evidence type="ECO:0000313" key="12">
    <source>
        <dbReference type="EMBL" id="MBF8435643.1"/>
    </source>
</evidence>